<reference evidence="2 3" key="1">
    <citation type="journal article" date="2020" name="ISME J.">
        <title>Comparative genomics reveals insights into cyanobacterial evolution and habitat adaptation.</title>
        <authorList>
            <person name="Chen M.Y."/>
            <person name="Teng W.K."/>
            <person name="Zhao L."/>
            <person name="Hu C.X."/>
            <person name="Zhou Y.K."/>
            <person name="Han B.P."/>
            <person name="Song L.R."/>
            <person name="Shu W.S."/>
        </authorList>
    </citation>
    <scope>NUCLEOTIDE SEQUENCE [LARGE SCALE GENOMIC DNA]</scope>
    <source>
        <strain evidence="2 3">FACHB-119</strain>
    </source>
</reference>
<proteinExistence type="predicted"/>
<keyword evidence="1" id="KW-0732">Signal</keyword>
<dbReference type="InterPro" id="IPR043504">
    <property type="entry name" value="Peptidase_S1_PA_chymotrypsin"/>
</dbReference>
<dbReference type="RefSeq" id="WP_190474992.1">
    <property type="nucleotide sequence ID" value="NZ_JACJSG010000025.1"/>
</dbReference>
<dbReference type="Proteomes" id="UP000661112">
    <property type="component" value="Unassembled WGS sequence"/>
</dbReference>
<evidence type="ECO:0000313" key="3">
    <source>
        <dbReference type="Proteomes" id="UP000661112"/>
    </source>
</evidence>
<evidence type="ECO:0000313" key="2">
    <source>
        <dbReference type="EMBL" id="MBD2502596.1"/>
    </source>
</evidence>
<gene>
    <name evidence="2" type="ORF">H6G83_18605</name>
</gene>
<dbReference type="Gene3D" id="2.40.10.10">
    <property type="entry name" value="Trypsin-like serine proteases"/>
    <property type="match status" value="2"/>
</dbReference>
<sequence length="301" mass="33304">MLTRHLLSSCLVAVTILTSTAPVFSQQGVQPSTSVQAAETVKELQPDEIVAIARATVVRIEPSVGTPGSGVIIGVEPKEGKYLVLTAKKLVQDKNANYDIVTPITQDGKTTKRQKIRISTQQDIEELADEDLAIITFRSNRKYQTAQLIEVDQSENNCLLADRKLCNGVYVAGFVNPSTEVKNRIFHITQLRKKELNGSQTYSNLPHDEFAGVTGGPVFDASGRVATIYGQTPTQQKASIKRKGFSILRNYGRYRIKLQMTPPLLTISLRDPNPFNFTEEIKETDIETVSATSTPVRRQVK</sequence>
<evidence type="ECO:0000256" key="1">
    <source>
        <dbReference type="SAM" id="SignalP"/>
    </source>
</evidence>
<dbReference type="EMBL" id="JACJSG010000025">
    <property type="protein sequence ID" value="MBD2502596.1"/>
    <property type="molecule type" value="Genomic_DNA"/>
</dbReference>
<keyword evidence="3" id="KW-1185">Reference proteome</keyword>
<feature type="signal peptide" evidence="1">
    <location>
        <begin position="1"/>
        <end position="25"/>
    </location>
</feature>
<organism evidence="2 3">
    <name type="scientific">Anabaena azotica FACHB-119</name>
    <dbReference type="NCBI Taxonomy" id="947527"/>
    <lineage>
        <taxon>Bacteria</taxon>
        <taxon>Bacillati</taxon>
        <taxon>Cyanobacteriota</taxon>
        <taxon>Cyanophyceae</taxon>
        <taxon>Nostocales</taxon>
        <taxon>Nostocaceae</taxon>
        <taxon>Anabaena</taxon>
        <taxon>Anabaena azotica</taxon>
    </lineage>
</organism>
<name>A0ABR8D8Y3_9NOST</name>
<dbReference type="Pfam" id="PF13365">
    <property type="entry name" value="Trypsin_2"/>
    <property type="match status" value="1"/>
</dbReference>
<comment type="caution">
    <text evidence="2">The sequence shown here is derived from an EMBL/GenBank/DDBJ whole genome shotgun (WGS) entry which is preliminary data.</text>
</comment>
<feature type="chain" id="PRO_5045637663" evidence="1">
    <location>
        <begin position="26"/>
        <end position="301"/>
    </location>
</feature>
<dbReference type="SUPFAM" id="SSF50494">
    <property type="entry name" value="Trypsin-like serine proteases"/>
    <property type="match status" value="1"/>
</dbReference>
<accession>A0ABR8D8Y3</accession>
<dbReference type="InterPro" id="IPR009003">
    <property type="entry name" value="Peptidase_S1_PA"/>
</dbReference>
<protein>
    <submittedName>
        <fullName evidence="2">Trypsin-like peptidase domain-containing protein</fullName>
    </submittedName>
</protein>